<name>A0A224Y0Q3_9ACAR</name>
<proteinExistence type="predicted"/>
<sequence>MRIFIQTFAVAFVLTSDYCASQRHQPWSCDVALNPNSRRYNCYYRCYSTSQGWINGTHKDGMPCMLWRNPMRRAQCLRGVCVSEDTGPSANTTDRPPQFVSCDGEYRGKGYAPNCRYTCTLPNGRRKLTNYALGTPCMPLNENGQRAGNAGICYFGKCHPYDQLERRFPNITKKVHPAVYRKCPLKENYAKIVLWSCIHYCKIQDEWFYGYYGSGTNNACQLFREDNRLGWCCDGSCHLRPHCGQDLEDTNRVGK</sequence>
<dbReference type="EMBL" id="GFPF01000022">
    <property type="protein sequence ID" value="MAA11168.1"/>
    <property type="molecule type" value="Transcribed_RNA"/>
</dbReference>
<feature type="chain" id="PRO_5012849992" evidence="1">
    <location>
        <begin position="22"/>
        <end position="255"/>
    </location>
</feature>
<evidence type="ECO:0000256" key="1">
    <source>
        <dbReference type="SAM" id="SignalP"/>
    </source>
</evidence>
<accession>A0A224Y0Q3</accession>
<evidence type="ECO:0000313" key="2">
    <source>
        <dbReference type="EMBL" id="MAA11168.1"/>
    </source>
</evidence>
<protein>
    <submittedName>
        <fullName evidence="2">18.3 kDa family</fullName>
    </submittedName>
</protein>
<reference evidence="2" key="1">
    <citation type="journal article" date="2017" name="Parasit. Vectors">
        <title>Sialotranscriptomics of Rhipicephalus zambeziensis reveals intricate expression profiles of secretory proteins and suggests tight temporal transcriptional regulation during blood-feeding.</title>
        <authorList>
            <person name="de Castro M.H."/>
            <person name="de Klerk D."/>
            <person name="Pienaar R."/>
            <person name="Rees D.J.G."/>
            <person name="Mans B.J."/>
        </authorList>
    </citation>
    <scope>NUCLEOTIDE SEQUENCE</scope>
    <source>
        <tissue evidence="2">Salivary glands</tissue>
    </source>
</reference>
<dbReference type="AlphaFoldDB" id="A0A224Y0Q3"/>
<feature type="signal peptide" evidence="1">
    <location>
        <begin position="1"/>
        <end position="21"/>
    </location>
</feature>
<keyword evidence="1" id="KW-0732">Signal</keyword>
<organism evidence="2">
    <name type="scientific">Rhipicephalus zambeziensis</name>
    <dbReference type="NCBI Taxonomy" id="60191"/>
    <lineage>
        <taxon>Eukaryota</taxon>
        <taxon>Metazoa</taxon>
        <taxon>Ecdysozoa</taxon>
        <taxon>Arthropoda</taxon>
        <taxon>Chelicerata</taxon>
        <taxon>Arachnida</taxon>
        <taxon>Acari</taxon>
        <taxon>Parasitiformes</taxon>
        <taxon>Ixodida</taxon>
        <taxon>Ixodoidea</taxon>
        <taxon>Ixodidae</taxon>
        <taxon>Rhipicephalinae</taxon>
        <taxon>Rhipicephalus</taxon>
        <taxon>Rhipicephalus</taxon>
    </lineage>
</organism>